<dbReference type="STRING" id="418702.BJN45_08165"/>
<gene>
    <name evidence="2" type="ORF">BJN45_08165</name>
</gene>
<dbReference type="AlphaFoldDB" id="A0A1R1I996"/>
<accession>A0A1R1I996</accession>
<keyword evidence="3" id="KW-1185">Reference proteome</keyword>
<protein>
    <recommendedName>
        <fullName evidence="1">T6SS Phospholipase effector Tle1-like catalytic domain-containing protein</fullName>
    </recommendedName>
</protein>
<evidence type="ECO:0000313" key="2">
    <source>
        <dbReference type="EMBL" id="OMG55292.1"/>
    </source>
</evidence>
<organism evidence="2 3">
    <name type="scientific">Azonexus hydrophilus</name>
    <dbReference type="NCBI Taxonomy" id="418702"/>
    <lineage>
        <taxon>Bacteria</taxon>
        <taxon>Pseudomonadati</taxon>
        <taxon>Pseudomonadota</taxon>
        <taxon>Betaproteobacteria</taxon>
        <taxon>Rhodocyclales</taxon>
        <taxon>Azonexaceae</taxon>
        <taxon>Azonexus</taxon>
    </lineage>
</organism>
<dbReference type="Pfam" id="PF09994">
    <property type="entry name" value="T6SS_Tle1-like_cat"/>
    <property type="match status" value="1"/>
</dbReference>
<reference evidence="2 3" key="1">
    <citation type="submission" date="2016-10" db="EMBL/GenBank/DDBJ databases">
        <title>Alkaliphiles isolated from bioreactors.</title>
        <authorList>
            <person name="Salah Z."/>
            <person name="Rout S.P."/>
            <person name="Humphreys P.N."/>
        </authorList>
    </citation>
    <scope>NUCLEOTIDE SEQUENCE [LARGE SCALE GENOMIC DNA]</scope>
    <source>
        <strain evidence="2 3">ZS02</strain>
    </source>
</reference>
<comment type="caution">
    <text evidence="2">The sequence shown here is derived from an EMBL/GenBank/DDBJ whole genome shotgun (WGS) entry which is preliminary data.</text>
</comment>
<dbReference type="InterPro" id="IPR018712">
    <property type="entry name" value="Tle1-like_cat"/>
</dbReference>
<evidence type="ECO:0000313" key="3">
    <source>
        <dbReference type="Proteomes" id="UP000187526"/>
    </source>
</evidence>
<proteinExistence type="predicted"/>
<dbReference type="Proteomes" id="UP000187526">
    <property type="component" value="Unassembled WGS sequence"/>
</dbReference>
<dbReference type="PANTHER" id="PTHR33840:SF1">
    <property type="entry name" value="TLE1 PHOSPHOLIPASE DOMAIN-CONTAINING PROTEIN"/>
    <property type="match status" value="1"/>
</dbReference>
<dbReference type="EMBL" id="MTHD01000002">
    <property type="protein sequence ID" value="OMG55292.1"/>
    <property type="molecule type" value="Genomic_DNA"/>
</dbReference>
<evidence type="ECO:0000259" key="1">
    <source>
        <dbReference type="Pfam" id="PF09994"/>
    </source>
</evidence>
<sequence>MACRLPKDNKPSCSGQVFVGIFFDGTGNNLDDDYKDRLVEQRKHSNIVRLFHTFRSDPLKGYLSVYVPGVGTRFSKIGDENRYLFANRGAAAGEKGGHRIIWGLLQLLNAPHQYVSNLALLITDAKARTICNTLAGPGSLDTQRRSVLRYWQGELASVLKASKPAVEQINVSVFGFSRGAAEARVFVNWLFEVCKQEKGGWTFAGVPIRLQFLGIFDTVASVGLANLLDNGTLAGHQGWADNTLEIHPAVEQCVHYVAGHEVRACFPLDSVRVKSSYPANAMEVMYPGSHSDVGGGYAPKDLGVSPTVDSFMSTIPGQNMYHEAFKAGVPLIEWNELGKRFKRYQKDLTPSPSAIQDFNAYLKAAKVTAGPVEDLGRKHMAHYFSYRFKHREVFYQRQPYTTAPAKHQGYLKTTQDSFMSRLASLALSLEISKPRMSRGELPMEPDFDPVKSAERYEKLHKASGLPLSLADKHAIEVAKRIDAKAVTTEMETFFDKYIHDSMAGFIDMKMNEYKLNGIGLTKFRTVFKGND</sequence>
<dbReference type="PANTHER" id="PTHR33840">
    <property type="match status" value="1"/>
</dbReference>
<name>A0A1R1I996_9RHOO</name>
<feature type="domain" description="T6SS Phospholipase effector Tle1-like catalytic" evidence="1">
    <location>
        <begin position="203"/>
        <end position="321"/>
    </location>
</feature>